<organism evidence="8 9">
    <name type="scientific">Panacibacter ginsenosidivorans</name>
    <dbReference type="NCBI Taxonomy" id="1813871"/>
    <lineage>
        <taxon>Bacteria</taxon>
        <taxon>Pseudomonadati</taxon>
        <taxon>Bacteroidota</taxon>
        <taxon>Chitinophagia</taxon>
        <taxon>Chitinophagales</taxon>
        <taxon>Chitinophagaceae</taxon>
        <taxon>Panacibacter</taxon>
    </lineage>
</organism>
<feature type="transmembrane region" description="Helical" evidence="6">
    <location>
        <begin position="231"/>
        <end position="251"/>
    </location>
</feature>
<dbReference type="Proteomes" id="UP000321533">
    <property type="component" value="Chromosome"/>
</dbReference>
<evidence type="ECO:0000259" key="7">
    <source>
        <dbReference type="PROSITE" id="PS50850"/>
    </source>
</evidence>
<feature type="transmembrane region" description="Helical" evidence="6">
    <location>
        <begin position="383"/>
        <end position="401"/>
    </location>
</feature>
<evidence type="ECO:0000256" key="5">
    <source>
        <dbReference type="ARBA" id="ARBA00023136"/>
    </source>
</evidence>
<feature type="transmembrane region" description="Helical" evidence="6">
    <location>
        <begin position="47"/>
        <end position="67"/>
    </location>
</feature>
<keyword evidence="4 6" id="KW-1133">Transmembrane helix</keyword>
<evidence type="ECO:0000313" key="9">
    <source>
        <dbReference type="Proteomes" id="UP000321533"/>
    </source>
</evidence>
<dbReference type="InterPro" id="IPR011701">
    <property type="entry name" value="MFS"/>
</dbReference>
<dbReference type="SUPFAM" id="SSF103473">
    <property type="entry name" value="MFS general substrate transporter"/>
    <property type="match status" value="1"/>
</dbReference>
<dbReference type="Gene3D" id="1.20.1250.20">
    <property type="entry name" value="MFS general substrate transporter like domains"/>
    <property type="match status" value="2"/>
</dbReference>
<keyword evidence="2" id="KW-1003">Cell membrane</keyword>
<dbReference type="PROSITE" id="PS50850">
    <property type="entry name" value="MFS"/>
    <property type="match status" value="1"/>
</dbReference>
<feature type="transmembrane region" description="Helical" evidence="6">
    <location>
        <begin position="296"/>
        <end position="314"/>
    </location>
</feature>
<evidence type="ECO:0000256" key="1">
    <source>
        <dbReference type="ARBA" id="ARBA00004429"/>
    </source>
</evidence>
<dbReference type="GO" id="GO:0022857">
    <property type="term" value="F:transmembrane transporter activity"/>
    <property type="evidence" value="ECO:0007669"/>
    <property type="project" value="InterPro"/>
</dbReference>
<feature type="transmembrane region" description="Helical" evidence="6">
    <location>
        <begin position="320"/>
        <end position="341"/>
    </location>
</feature>
<dbReference type="RefSeq" id="WP_147192686.1">
    <property type="nucleotide sequence ID" value="NZ_CP042435.1"/>
</dbReference>
<gene>
    <name evidence="8" type="ORF">FRZ67_21830</name>
</gene>
<dbReference type="KEGG" id="pgin:FRZ67_21830"/>
<feature type="transmembrane region" description="Helical" evidence="6">
    <location>
        <begin position="7"/>
        <end position="27"/>
    </location>
</feature>
<dbReference type="Pfam" id="PF07690">
    <property type="entry name" value="MFS_1"/>
    <property type="match status" value="1"/>
</dbReference>
<feature type="transmembrane region" description="Helical" evidence="6">
    <location>
        <begin position="99"/>
        <end position="118"/>
    </location>
</feature>
<dbReference type="GO" id="GO:0005886">
    <property type="term" value="C:plasma membrane"/>
    <property type="evidence" value="ECO:0007669"/>
    <property type="project" value="UniProtKB-SubCell"/>
</dbReference>
<feature type="transmembrane region" description="Helical" evidence="6">
    <location>
        <begin position="271"/>
        <end position="289"/>
    </location>
</feature>
<protein>
    <submittedName>
        <fullName evidence="8">Sugar MFS transporter</fullName>
    </submittedName>
</protein>
<dbReference type="InterPro" id="IPR036259">
    <property type="entry name" value="MFS_trans_sf"/>
</dbReference>
<feature type="transmembrane region" description="Helical" evidence="6">
    <location>
        <begin position="353"/>
        <end position="371"/>
    </location>
</feature>
<dbReference type="EMBL" id="CP042435">
    <property type="protein sequence ID" value="QEC69810.1"/>
    <property type="molecule type" value="Genomic_DNA"/>
</dbReference>
<evidence type="ECO:0000256" key="2">
    <source>
        <dbReference type="ARBA" id="ARBA00022475"/>
    </source>
</evidence>
<keyword evidence="3 6" id="KW-0812">Transmembrane</keyword>
<keyword evidence="5 6" id="KW-0472">Membrane</keyword>
<evidence type="ECO:0000256" key="3">
    <source>
        <dbReference type="ARBA" id="ARBA00022692"/>
    </source>
</evidence>
<dbReference type="AlphaFoldDB" id="A0A5B8VEF7"/>
<dbReference type="InterPro" id="IPR020846">
    <property type="entry name" value="MFS_dom"/>
</dbReference>
<evidence type="ECO:0000256" key="4">
    <source>
        <dbReference type="ARBA" id="ARBA00022989"/>
    </source>
</evidence>
<accession>A0A5B8VEF7</accession>
<feature type="transmembrane region" description="Helical" evidence="6">
    <location>
        <begin position="130"/>
        <end position="152"/>
    </location>
</feature>
<keyword evidence="9" id="KW-1185">Reference proteome</keyword>
<proteinExistence type="predicted"/>
<dbReference type="PANTHER" id="PTHR43702:SF12">
    <property type="entry name" value="N-ACETYL GLUCOSAMINE TRANSPORTER NAGP"/>
    <property type="match status" value="1"/>
</dbReference>
<dbReference type="InterPro" id="IPR050375">
    <property type="entry name" value="MFS_TsgA-like"/>
</dbReference>
<sequence length="421" mass="46190">MNPKRQTLLVILVMVIFFVISFLTNILGPLVPDIIDSFHLSLGLAGFLPFSFFVAYGVMSIPAGILIEQYSEKLVLILGFLLALAGAMLFVFFTSFTVALLSLFLIGLGMAMLQVVINPLLRAAGGEEHFAFNSVLAQVFFGLASFISPWLYSYLVQNVHTDTSNVIVNVLNKIVPQHLEWVSLYWVFALVTLLMILVIWSIKFPKVELKEDEKIGTLDNFKELLKNRYTILFFFGTFCYVGTEQGIANWISKFLQLYHGLDPETKGASAVAWFWGLMTAGCLLGLVLLKLYDSRKLLQVFVAGAMLSLLAALYGSAGIAVIAFPACGFFASVMWSIVISLGLNSVAKHHGSFAGILCTGIIGGAVVPLLIGGISDYTGLRTAMLFLLLTLGYLFSMGIWAKPLVNNSKISLRDLFKSKDA</sequence>
<dbReference type="OrthoDB" id="3225787at2"/>
<feature type="transmembrane region" description="Helical" evidence="6">
    <location>
        <begin position="74"/>
        <end position="93"/>
    </location>
</feature>
<reference evidence="8 9" key="1">
    <citation type="journal article" date="2016" name="Int. J. Syst. Evol. Microbiol.">
        <title>Panacibacter ginsenosidivorans gen. nov., sp. nov., with ginsenoside converting activity isolated from soil of a ginseng field.</title>
        <authorList>
            <person name="Siddiqi M.Z."/>
            <person name="Muhammad Shafi S."/>
            <person name="Choi K.D."/>
            <person name="Im W.T."/>
        </authorList>
    </citation>
    <scope>NUCLEOTIDE SEQUENCE [LARGE SCALE GENOMIC DNA]</scope>
    <source>
        <strain evidence="8 9">Gsoil1550</strain>
    </source>
</reference>
<feature type="transmembrane region" description="Helical" evidence="6">
    <location>
        <begin position="183"/>
        <end position="202"/>
    </location>
</feature>
<evidence type="ECO:0000256" key="6">
    <source>
        <dbReference type="SAM" id="Phobius"/>
    </source>
</evidence>
<evidence type="ECO:0000313" key="8">
    <source>
        <dbReference type="EMBL" id="QEC69810.1"/>
    </source>
</evidence>
<dbReference type="PANTHER" id="PTHR43702">
    <property type="entry name" value="L-FUCOSE-PROTON SYMPORTER"/>
    <property type="match status" value="1"/>
</dbReference>
<name>A0A5B8VEF7_9BACT</name>
<feature type="domain" description="Major facilitator superfamily (MFS) profile" evidence="7">
    <location>
        <begin position="9"/>
        <end position="404"/>
    </location>
</feature>
<comment type="subcellular location">
    <subcellularLocation>
        <location evidence="1">Cell inner membrane</location>
        <topology evidence="1">Multi-pass membrane protein</topology>
    </subcellularLocation>
</comment>